<evidence type="ECO:0000256" key="5">
    <source>
        <dbReference type="SAM" id="MobiDB-lite"/>
    </source>
</evidence>
<reference evidence="8 9" key="1">
    <citation type="submission" date="2016-10" db="EMBL/GenBank/DDBJ databases">
        <authorList>
            <person name="de Groot N.N."/>
        </authorList>
    </citation>
    <scope>NUCLEOTIDE SEQUENCE [LARGE SCALE GENOMIC DNA]</scope>
    <source>
        <strain evidence="8 9">DSM 20678</strain>
    </source>
</reference>
<keyword evidence="3" id="KW-0813">Transport</keyword>
<evidence type="ECO:0000313" key="8">
    <source>
        <dbReference type="EMBL" id="SFP75641.1"/>
    </source>
</evidence>
<feature type="compositionally biased region" description="Basic and acidic residues" evidence="5">
    <location>
        <begin position="58"/>
        <end position="67"/>
    </location>
</feature>
<feature type="region of interest" description="Disordered" evidence="5">
    <location>
        <begin position="27"/>
        <end position="67"/>
    </location>
</feature>
<dbReference type="Gene3D" id="3.90.76.10">
    <property type="entry name" value="Dipeptide-binding Protein, Domain 1"/>
    <property type="match status" value="1"/>
</dbReference>
<keyword evidence="6" id="KW-0472">Membrane</keyword>
<keyword evidence="6" id="KW-1133">Transmembrane helix</keyword>
<dbReference type="GO" id="GO:1904680">
    <property type="term" value="F:peptide transmembrane transporter activity"/>
    <property type="evidence" value="ECO:0007669"/>
    <property type="project" value="TreeGrafter"/>
</dbReference>
<dbReference type="SUPFAM" id="SSF53850">
    <property type="entry name" value="Periplasmic binding protein-like II"/>
    <property type="match status" value="1"/>
</dbReference>
<comment type="similarity">
    <text evidence="2">Belongs to the bacterial solute-binding protein 5 family.</text>
</comment>
<dbReference type="STRING" id="937334.SAMN05444406_103101"/>
<proteinExistence type="inferred from homology"/>
<dbReference type="OrthoDB" id="239741at2"/>
<evidence type="ECO:0000256" key="4">
    <source>
        <dbReference type="ARBA" id="ARBA00022729"/>
    </source>
</evidence>
<dbReference type="PROSITE" id="PS51257">
    <property type="entry name" value="PROKAR_LIPOPROTEIN"/>
    <property type="match status" value="1"/>
</dbReference>
<keyword evidence="9" id="KW-1185">Reference proteome</keyword>
<organism evidence="8 9">
    <name type="scientific">Caldicoprobacter faecalis</name>
    <dbReference type="NCBI Taxonomy" id="937334"/>
    <lineage>
        <taxon>Bacteria</taxon>
        <taxon>Bacillati</taxon>
        <taxon>Bacillota</taxon>
        <taxon>Clostridia</taxon>
        <taxon>Caldicoprobacterales</taxon>
        <taxon>Caldicoprobacteraceae</taxon>
        <taxon>Caldicoprobacter</taxon>
    </lineage>
</organism>
<evidence type="ECO:0000256" key="1">
    <source>
        <dbReference type="ARBA" id="ARBA00004193"/>
    </source>
</evidence>
<dbReference type="Gene3D" id="3.10.105.10">
    <property type="entry name" value="Dipeptide-binding Protein, Domain 3"/>
    <property type="match status" value="1"/>
</dbReference>
<dbReference type="InterPro" id="IPR039424">
    <property type="entry name" value="SBP_5"/>
</dbReference>
<dbReference type="PROSITE" id="PS01040">
    <property type="entry name" value="SBP_BACTERIAL_5"/>
    <property type="match status" value="1"/>
</dbReference>
<evidence type="ECO:0000259" key="7">
    <source>
        <dbReference type="Pfam" id="PF00496"/>
    </source>
</evidence>
<dbReference type="AlphaFoldDB" id="A0A1I5SYC7"/>
<feature type="transmembrane region" description="Helical" evidence="6">
    <location>
        <begin position="7"/>
        <end position="24"/>
    </location>
</feature>
<evidence type="ECO:0000256" key="2">
    <source>
        <dbReference type="ARBA" id="ARBA00005695"/>
    </source>
</evidence>
<evidence type="ECO:0000256" key="3">
    <source>
        <dbReference type="ARBA" id="ARBA00022448"/>
    </source>
</evidence>
<dbReference type="Proteomes" id="UP000198577">
    <property type="component" value="Unassembled WGS sequence"/>
</dbReference>
<dbReference type="EMBL" id="FOXR01000003">
    <property type="protein sequence ID" value="SFP75641.1"/>
    <property type="molecule type" value="Genomic_DNA"/>
</dbReference>
<dbReference type="RefSeq" id="WP_092281930.1">
    <property type="nucleotide sequence ID" value="NZ_FOXR01000003.1"/>
</dbReference>
<dbReference type="FunFam" id="3.90.76.10:FF:000001">
    <property type="entry name" value="Oligopeptide ABC transporter substrate-binding protein"/>
    <property type="match status" value="1"/>
</dbReference>
<comment type="subcellular location">
    <subcellularLocation>
        <location evidence="1">Cell membrane</location>
        <topology evidence="1">Lipid-anchor</topology>
    </subcellularLocation>
</comment>
<protein>
    <submittedName>
        <fullName evidence="8">ABC-type oligopeptide transport system, substrate-binding protein</fullName>
    </submittedName>
</protein>
<dbReference type="InterPro" id="IPR023765">
    <property type="entry name" value="SBP_5_CS"/>
</dbReference>
<dbReference type="Pfam" id="PF00496">
    <property type="entry name" value="SBP_bac_5"/>
    <property type="match status" value="1"/>
</dbReference>
<name>A0A1I5SYC7_9FIRM</name>
<dbReference type="InterPro" id="IPR000914">
    <property type="entry name" value="SBP_5_dom"/>
</dbReference>
<dbReference type="GO" id="GO:0015833">
    <property type="term" value="P:peptide transport"/>
    <property type="evidence" value="ECO:0007669"/>
    <property type="project" value="TreeGrafter"/>
</dbReference>
<feature type="compositionally biased region" description="Low complexity" evidence="5">
    <location>
        <begin position="35"/>
        <end position="51"/>
    </location>
</feature>
<keyword evidence="4" id="KW-0732">Signal</keyword>
<accession>A0A1I5SYC7</accession>
<evidence type="ECO:0000256" key="6">
    <source>
        <dbReference type="SAM" id="Phobius"/>
    </source>
</evidence>
<dbReference type="GO" id="GO:0005886">
    <property type="term" value="C:plasma membrane"/>
    <property type="evidence" value="ECO:0007669"/>
    <property type="project" value="UniProtKB-SubCell"/>
</dbReference>
<dbReference type="PANTHER" id="PTHR30290">
    <property type="entry name" value="PERIPLASMIC BINDING COMPONENT OF ABC TRANSPORTER"/>
    <property type="match status" value="1"/>
</dbReference>
<keyword evidence="6" id="KW-0812">Transmembrane</keyword>
<dbReference type="Gene3D" id="3.40.190.10">
    <property type="entry name" value="Periplasmic binding protein-like II"/>
    <property type="match status" value="1"/>
</dbReference>
<dbReference type="CDD" id="cd08504">
    <property type="entry name" value="PBP2_OppA"/>
    <property type="match status" value="1"/>
</dbReference>
<evidence type="ECO:0000313" key="9">
    <source>
        <dbReference type="Proteomes" id="UP000198577"/>
    </source>
</evidence>
<gene>
    <name evidence="8" type="ORF">SAMN05444406_103101</name>
</gene>
<sequence>MIKFKRYFVVVMLIMFVLSVMLSGCGQQPTDKSQTEQTQETPKQETSQQETAKQETPQQEKSKQQVPKELKLSLPWSTTEILEPHVWTWGTVYAKMGIFEGLTKLDKDLKAVPANAERWEHNEDYTVWKFYLRDGLKWSDGTPLTAYDYEYSWKRVVNPATAAEYGKGTAFITGVPLLNAEEIRRGEKNPDELGVKALDEKTLEVRLAEPWPMMDVSAAEPWAVPVPKHVIEKYGKEWVAADKIVSNGPYKVKSYELGVNLVLEPNPHYYGKVNLDKVEVIKLDSELLPYQNGDINVATAGQADMEKIEKDPELKSQMHFYKTGVVYFMGLMQSENDILQKNPKVRQAIAMSINRELIANDIMKGTVRPGLSLVPEIFAPWGTEIGLKYDPDRARELMKEAGFPDGKGFPELTIMIAGNPGARELAIADMIEKGTGIKTKIINYEWAKFVDERDNKIWPKDQIGYWISGAGTPEYHYSGYFRNMFVVGKELLPPDKYKEYLKMKADNSIDPQQKSKILQEFVEQHTTPEAKKYLELRKAGLEAKDPAEQERLLKEAAKLREELAVFIPIDWENAAKLIKPYIRGYVGDPIRLGAPPLYFNDITIEE</sequence>
<feature type="domain" description="Solute-binding protein family 5" evidence="7">
    <location>
        <begin position="111"/>
        <end position="475"/>
    </location>
</feature>
<dbReference type="PANTHER" id="PTHR30290:SF10">
    <property type="entry name" value="PERIPLASMIC OLIGOPEPTIDE-BINDING PROTEIN-RELATED"/>
    <property type="match status" value="1"/>
</dbReference>